<protein>
    <submittedName>
        <fullName evidence="1">Uncharacterized protein</fullName>
    </submittedName>
</protein>
<comment type="caution">
    <text evidence="1">The sequence shown here is derived from an EMBL/GenBank/DDBJ whole genome shotgun (WGS) entry which is preliminary data.</text>
</comment>
<reference evidence="1 2" key="1">
    <citation type="journal article" date="2022" name="Nat. Plants">
        <title>Genomes of leafy and leafless Platanthera orchids illuminate the evolution of mycoheterotrophy.</title>
        <authorList>
            <person name="Li M.H."/>
            <person name="Liu K.W."/>
            <person name="Li Z."/>
            <person name="Lu H.C."/>
            <person name="Ye Q.L."/>
            <person name="Zhang D."/>
            <person name="Wang J.Y."/>
            <person name="Li Y.F."/>
            <person name="Zhong Z.M."/>
            <person name="Liu X."/>
            <person name="Yu X."/>
            <person name="Liu D.K."/>
            <person name="Tu X.D."/>
            <person name="Liu B."/>
            <person name="Hao Y."/>
            <person name="Liao X.Y."/>
            <person name="Jiang Y.T."/>
            <person name="Sun W.H."/>
            <person name="Chen J."/>
            <person name="Chen Y.Q."/>
            <person name="Ai Y."/>
            <person name="Zhai J.W."/>
            <person name="Wu S.S."/>
            <person name="Zhou Z."/>
            <person name="Hsiao Y.Y."/>
            <person name="Wu W.L."/>
            <person name="Chen Y.Y."/>
            <person name="Lin Y.F."/>
            <person name="Hsu J.L."/>
            <person name="Li C.Y."/>
            <person name="Wang Z.W."/>
            <person name="Zhao X."/>
            <person name="Zhong W.Y."/>
            <person name="Ma X.K."/>
            <person name="Ma L."/>
            <person name="Huang J."/>
            <person name="Chen G.Z."/>
            <person name="Huang M.Z."/>
            <person name="Huang L."/>
            <person name="Peng D.H."/>
            <person name="Luo Y.B."/>
            <person name="Zou S.Q."/>
            <person name="Chen S.P."/>
            <person name="Lan S."/>
            <person name="Tsai W.C."/>
            <person name="Van de Peer Y."/>
            <person name="Liu Z.J."/>
        </authorList>
    </citation>
    <scope>NUCLEOTIDE SEQUENCE [LARGE SCALE GENOMIC DNA]</scope>
    <source>
        <strain evidence="1">Lor288</strain>
    </source>
</reference>
<evidence type="ECO:0000313" key="2">
    <source>
        <dbReference type="Proteomes" id="UP001412067"/>
    </source>
</evidence>
<gene>
    <name evidence="1" type="ORF">KSP40_PGU022285</name>
</gene>
<keyword evidence="2" id="KW-1185">Reference proteome</keyword>
<accession>A0ABR2M845</accession>
<organism evidence="1 2">
    <name type="scientific">Platanthera guangdongensis</name>
    <dbReference type="NCBI Taxonomy" id="2320717"/>
    <lineage>
        <taxon>Eukaryota</taxon>
        <taxon>Viridiplantae</taxon>
        <taxon>Streptophyta</taxon>
        <taxon>Embryophyta</taxon>
        <taxon>Tracheophyta</taxon>
        <taxon>Spermatophyta</taxon>
        <taxon>Magnoliopsida</taxon>
        <taxon>Liliopsida</taxon>
        <taxon>Asparagales</taxon>
        <taxon>Orchidaceae</taxon>
        <taxon>Orchidoideae</taxon>
        <taxon>Orchideae</taxon>
        <taxon>Orchidinae</taxon>
        <taxon>Platanthera</taxon>
    </lineage>
</organism>
<name>A0ABR2M845_9ASPA</name>
<evidence type="ECO:0000313" key="1">
    <source>
        <dbReference type="EMBL" id="KAK8960342.1"/>
    </source>
</evidence>
<dbReference type="EMBL" id="JBBWWR010000010">
    <property type="protein sequence ID" value="KAK8960342.1"/>
    <property type="molecule type" value="Genomic_DNA"/>
</dbReference>
<proteinExistence type="predicted"/>
<sequence length="107" mass="12409">MNAQLTGWFTRAQGEIELNADLNKLRLKLDETIHSPPLRHQLITSSKPLYARIISYRSMLKDKTSACKLSHIGLHTAKRRLRAYLKKPERGRVRHVTLPPDYYINST</sequence>
<dbReference type="Proteomes" id="UP001412067">
    <property type="component" value="Unassembled WGS sequence"/>
</dbReference>